<dbReference type="Proteomes" id="UP001595898">
    <property type="component" value="Unassembled WGS sequence"/>
</dbReference>
<evidence type="ECO:0008006" key="4">
    <source>
        <dbReference type="Google" id="ProtNLM"/>
    </source>
</evidence>
<feature type="transmembrane region" description="Helical" evidence="1">
    <location>
        <begin position="51"/>
        <end position="76"/>
    </location>
</feature>
<keyword evidence="1" id="KW-1133">Transmembrane helix</keyword>
<dbReference type="EMBL" id="JBHSFA010000001">
    <property type="protein sequence ID" value="MFC4540386.1"/>
    <property type="molecule type" value="Genomic_DNA"/>
</dbReference>
<keyword evidence="1" id="KW-0472">Membrane</keyword>
<keyword evidence="1" id="KW-0812">Transmembrane</keyword>
<keyword evidence="3" id="KW-1185">Reference proteome</keyword>
<sequence length="86" mass="8627">MRWRLTSGVLVLALTVCALASTGSVSGSSAETAIDTTSQAITAQSVAEQTLVIAAGGLLLGAGLGVALVSGATYWYKSREIGGKLQ</sequence>
<proteinExistence type="predicted"/>
<organism evidence="2 3">
    <name type="scientific">Halosolutus amylolyticus</name>
    <dbReference type="NCBI Taxonomy" id="2932267"/>
    <lineage>
        <taxon>Archaea</taxon>
        <taxon>Methanobacteriati</taxon>
        <taxon>Methanobacteriota</taxon>
        <taxon>Stenosarchaea group</taxon>
        <taxon>Halobacteria</taxon>
        <taxon>Halobacteriales</taxon>
        <taxon>Natrialbaceae</taxon>
        <taxon>Halosolutus</taxon>
    </lineage>
</organism>
<dbReference type="AlphaFoldDB" id="A0ABD5PIW0"/>
<evidence type="ECO:0000313" key="3">
    <source>
        <dbReference type="Proteomes" id="UP001595898"/>
    </source>
</evidence>
<name>A0ABD5PIW0_9EURY</name>
<evidence type="ECO:0000313" key="2">
    <source>
        <dbReference type="EMBL" id="MFC4540386.1"/>
    </source>
</evidence>
<comment type="caution">
    <text evidence="2">The sequence shown here is derived from an EMBL/GenBank/DDBJ whole genome shotgun (WGS) entry which is preliminary data.</text>
</comment>
<protein>
    <recommendedName>
        <fullName evidence="4">Secreted protein</fullName>
    </recommendedName>
</protein>
<reference evidence="2 3" key="1">
    <citation type="journal article" date="2019" name="Int. J. Syst. Evol. Microbiol.">
        <title>The Global Catalogue of Microorganisms (GCM) 10K type strain sequencing project: providing services to taxonomists for standard genome sequencing and annotation.</title>
        <authorList>
            <consortium name="The Broad Institute Genomics Platform"/>
            <consortium name="The Broad Institute Genome Sequencing Center for Infectious Disease"/>
            <person name="Wu L."/>
            <person name="Ma J."/>
        </authorList>
    </citation>
    <scope>NUCLEOTIDE SEQUENCE [LARGE SCALE GENOMIC DNA]</scope>
    <source>
        <strain evidence="2 3">WLHS5</strain>
    </source>
</reference>
<dbReference type="RefSeq" id="WP_250142431.1">
    <property type="nucleotide sequence ID" value="NZ_JALIQP010000007.1"/>
</dbReference>
<accession>A0ABD5PIW0</accession>
<gene>
    <name evidence="2" type="ORF">ACFO5R_00350</name>
</gene>
<evidence type="ECO:0000256" key="1">
    <source>
        <dbReference type="SAM" id="Phobius"/>
    </source>
</evidence>